<evidence type="ECO:0000256" key="2">
    <source>
        <dbReference type="ARBA" id="ARBA00022989"/>
    </source>
</evidence>
<sequence length="334" mass="35760">MGNLTELMELFERKLLVIPDNLKPYAMGILATLITIDLGLLAFQLGDIDIIKTLCKKTFKYGMITYFITEYSSLVNVVIESFIKIGEVALGGKSGIEFFRSPSKTIDIGINLTGDILDKVGGMGITKLGDIVISYFYIVIILIIVFFMALSIFIAWMEFYAIVGIGIIFLPFAVLNKTAFLAEKVFSLVLNLSIKLMVLSLILNLSVDFLTPFTTEAALLDAHQDSIYKVSSLGTLMFLMVKCPSLVASLLSGSPNLSGNDAASMGMSAGKSIVSNTREGVQKVGNLKEGLKGNASSRTSMSNLAGRGANLVGKGGMGLGKAGVSLGKKFAGKK</sequence>
<keyword evidence="2 4" id="KW-1133">Transmembrane helix</keyword>
<feature type="transmembrane region" description="Helical" evidence="4">
    <location>
        <begin position="132"/>
        <end position="153"/>
    </location>
</feature>
<evidence type="ECO:0000313" key="6">
    <source>
        <dbReference type="Proteomes" id="UP000263486"/>
    </source>
</evidence>
<dbReference type="Proteomes" id="UP000263486">
    <property type="component" value="Unassembled WGS sequence"/>
</dbReference>
<evidence type="ECO:0000256" key="4">
    <source>
        <dbReference type="SAM" id="Phobius"/>
    </source>
</evidence>
<evidence type="ECO:0000256" key="1">
    <source>
        <dbReference type="ARBA" id="ARBA00022692"/>
    </source>
</evidence>
<keyword evidence="6" id="KW-1185">Reference proteome</keyword>
<keyword evidence="3 4" id="KW-0472">Membrane</keyword>
<dbReference type="EMBL" id="QUAJ01000007">
    <property type="protein sequence ID" value="REI41891.1"/>
    <property type="molecule type" value="Genomic_DNA"/>
</dbReference>
<reference evidence="5 6" key="1">
    <citation type="submission" date="2018-08" db="EMBL/GenBank/DDBJ databases">
        <title>Draft genome sequence of Psychrilyobacter sp. strain SD5 isolated from Black Sea water.</title>
        <authorList>
            <person name="Yadav S."/>
            <person name="Villanueva L."/>
            <person name="Damste J.S.S."/>
        </authorList>
    </citation>
    <scope>NUCLEOTIDE SEQUENCE [LARGE SCALE GENOMIC DNA]</scope>
    <source>
        <strain evidence="5 6">SD5</strain>
    </source>
</reference>
<proteinExistence type="predicted"/>
<evidence type="ECO:0008006" key="7">
    <source>
        <dbReference type="Google" id="ProtNLM"/>
    </source>
</evidence>
<feature type="transmembrane region" description="Helical" evidence="4">
    <location>
        <begin position="25"/>
        <end position="43"/>
    </location>
</feature>
<organism evidence="5 6">
    <name type="scientific">Psychrilyobacter piezotolerans</name>
    <dbReference type="NCBI Taxonomy" id="2293438"/>
    <lineage>
        <taxon>Bacteria</taxon>
        <taxon>Fusobacteriati</taxon>
        <taxon>Fusobacteriota</taxon>
        <taxon>Fusobacteriia</taxon>
        <taxon>Fusobacteriales</taxon>
        <taxon>Fusobacteriaceae</taxon>
        <taxon>Psychrilyobacter</taxon>
    </lineage>
</organism>
<accession>A0ABX9KIA6</accession>
<name>A0ABX9KIA6_9FUSO</name>
<dbReference type="Pfam" id="PF04610">
    <property type="entry name" value="TrbL"/>
    <property type="match status" value="1"/>
</dbReference>
<dbReference type="InterPro" id="IPR007688">
    <property type="entry name" value="Conjugal_tfr_TrbL/VirB6"/>
</dbReference>
<dbReference type="RefSeq" id="WP_114641887.1">
    <property type="nucleotide sequence ID" value="NZ_JAACIO010000006.1"/>
</dbReference>
<comment type="caution">
    <text evidence="5">The sequence shown here is derived from an EMBL/GenBank/DDBJ whole genome shotgun (WGS) entry which is preliminary data.</text>
</comment>
<gene>
    <name evidence="5" type="ORF">DYH56_05615</name>
</gene>
<feature type="transmembrane region" description="Helical" evidence="4">
    <location>
        <begin position="159"/>
        <end position="176"/>
    </location>
</feature>
<evidence type="ECO:0000256" key="3">
    <source>
        <dbReference type="ARBA" id="ARBA00023136"/>
    </source>
</evidence>
<evidence type="ECO:0000313" key="5">
    <source>
        <dbReference type="EMBL" id="REI41891.1"/>
    </source>
</evidence>
<protein>
    <recommendedName>
        <fullName evidence="7">Conjugal transfer protein TrbL</fullName>
    </recommendedName>
</protein>
<feature type="transmembrane region" description="Helical" evidence="4">
    <location>
        <begin position="188"/>
        <end position="207"/>
    </location>
</feature>
<keyword evidence="1 4" id="KW-0812">Transmembrane</keyword>